<accession>A0AA41VXU4</accession>
<dbReference type="EMBL" id="JAJJMA010316965">
    <property type="protein sequence ID" value="MCL7049520.1"/>
    <property type="molecule type" value="Genomic_DNA"/>
</dbReference>
<proteinExistence type="predicted"/>
<comment type="caution">
    <text evidence="2">The sequence shown here is derived from an EMBL/GenBank/DDBJ whole genome shotgun (WGS) entry which is preliminary data.</text>
</comment>
<keyword evidence="3" id="KW-1185">Reference proteome</keyword>
<organism evidence="2 3">
    <name type="scientific">Papaver nudicaule</name>
    <name type="common">Iceland poppy</name>
    <dbReference type="NCBI Taxonomy" id="74823"/>
    <lineage>
        <taxon>Eukaryota</taxon>
        <taxon>Viridiplantae</taxon>
        <taxon>Streptophyta</taxon>
        <taxon>Embryophyta</taxon>
        <taxon>Tracheophyta</taxon>
        <taxon>Spermatophyta</taxon>
        <taxon>Magnoliopsida</taxon>
        <taxon>Ranunculales</taxon>
        <taxon>Papaveraceae</taxon>
        <taxon>Papaveroideae</taxon>
        <taxon>Papaver</taxon>
    </lineage>
</organism>
<feature type="non-terminal residue" evidence="2">
    <location>
        <position position="1"/>
    </location>
</feature>
<evidence type="ECO:0000313" key="2">
    <source>
        <dbReference type="EMBL" id="MCL7049520.1"/>
    </source>
</evidence>
<evidence type="ECO:0000313" key="3">
    <source>
        <dbReference type="Proteomes" id="UP001177140"/>
    </source>
</evidence>
<sequence>GQRPLADSSQVSSSTGQLQTSSSLSKHQQQHMHIPQPSYSIYGTNMGNYPAHAFPGAPASAGLASLGPQSQDSQMRQPTLHHGMGSSQIGGVSQPMNMMNALKYDSQTSNGESKRFHGGPLPGGHVDVEMWDENPPLVGKASLFEPIGEFILYGCEGYVKVYNFHVAPGDVSLYKKIVEQHGHIPNQSVSHEMNILVSNTRVVLGVTRDVQRLGESLPSRKQLQAWNLDLEIARTLKFHMSWLEEMLSSLETKLESHKATLPAEIAGLEADVAALHMDIGYHKATKDRLAKQATEIAKQAAAAAAAKVEAVGRAIAAKKKLLQEKRDEFAAVS</sequence>
<feature type="compositionally biased region" description="Low complexity" evidence="1">
    <location>
        <begin position="8"/>
        <end position="25"/>
    </location>
</feature>
<protein>
    <submittedName>
        <fullName evidence="2">Uncharacterized protein</fullName>
    </submittedName>
</protein>
<evidence type="ECO:0000256" key="1">
    <source>
        <dbReference type="SAM" id="MobiDB-lite"/>
    </source>
</evidence>
<dbReference type="AlphaFoldDB" id="A0AA41VXU4"/>
<reference evidence="2" key="1">
    <citation type="submission" date="2022-03" db="EMBL/GenBank/DDBJ databases">
        <title>A functionally conserved STORR gene fusion in Papaver species that diverged 16.8 million years ago.</title>
        <authorList>
            <person name="Catania T."/>
        </authorList>
    </citation>
    <scope>NUCLEOTIDE SEQUENCE</scope>
    <source>
        <strain evidence="2">S-191538</strain>
    </source>
</reference>
<gene>
    <name evidence="2" type="ORF">MKW94_023907</name>
</gene>
<feature type="region of interest" description="Disordered" evidence="1">
    <location>
        <begin position="1"/>
        <end position="39"/>
    </location>
</feature>
<feature type="region of interest" description="Disordered" evidence="1">
    <location>
        <begin position="60"/>
        <end position="86"/>
    </location>
</feature>
<dbReference type="Proteomes" id="UP001177140">
    <property type="component" value="Unassembled WGS sequence"/>
</dbReference>
<name>A0AA41VXU4_PAPNU</name>